<dbReference type="RefSeq" id="WP_330929349.1">
    <property type="nucleotide sequence ID" value="NZ_CP119075.1"/>
</dbReference>
<comment type="function">
    <text evidence="4">Required for both de novo synthesis of the corrin ring for the assimilation of exogenous corrinoids. Participates in the adenosylation of a variety of incomplete and complete corrinoids.</text>
</comment>
<comment type="pathway">
    <text evidence="1">Cofactor biosynthesis; adenosylcobalamin biosynthesis; adenosylcobalamin from cob(II)yrinate a,c-diamide: step 2/7.</text>
</comment>
<evidence type="ECO:0000256" key="4">
    <source>
        <dbReference type="ARBA" id="ARBA00024929"/>
    </source>
</evidence>
<dbReference type="EC" id="2.5.1.17" evidence="3"/>
<organism evidence="10 11">
    <name type="scientific">Synoicihabitans lomoniglobus</name>
    <dbReference type="NCBI Taxonomy" id="2909285"/>
    <lineage>
        <taxon>Bacteria</taxon>
        <taxon>Pseudomonadati</taxon>
        <taxon>Verrucomicrobiota</taxon>
        <taxon>Opitutia</taxon>
        <taxon>Opitutales</taxon>
        <taxon>Opitutaceae</taxon>
        <taxon>Synoicihabitans</taxon>
    </lineage>
</organism>
<dbReference type="Proteomes" id="UP001218638">
    <property type="component" value="Chromosome"/>
</dbReference>
<comment type="catalytic activity">
    <reaction evidence="9">
        <text>2 cob(II)alamin + reduced [electron-transfer flavoprotein] + 2 ATP = 2 adenosylcob(III)alamin + 2 triphosphate + oxidized [electron-transfer flavoprotein] + 3 H(+)</text>
        <dbReference type="Rhea" id="RHEA:28671"/>
        <dbReference type="Rhea" id="RHEA-COMP:10685"/>
        <dbReference type="Rhea" id="RHEA-COMP:10686"/>
        <dbReference type="ChEBI" id="CHEBI:15378"/>
        <dbReference type="ChEBI" id="CHEBI:16304"/>
        <dbReference type="ChEBI" id="CHEBI:18036"/>
        <dbReference type="ChEBI" id="CHEBI:18408"/>
        <dbReference type="ChEBI" id="CHEBI:30616"/>
        <dbReference type="ChEBI" id="CHEBI:57692"/>
        <dbReference type="ChEBI" id="CHEBI:58307"/>
        <dbReference type="EC" id="2.5.1.17"/>
    </reaction>
</comment>
<accession>A0AAE9ZW90</accession>
<dbReference type="PANTHER" id="PTHR46638:SF1">
    <property type="entry name" value="CORRINOID ADENOSYLTRANSFERASE"/>
    <property type="match status" value="1"/>
</dbReference>
<dbReference type="GO" id="GO:0008817">
    <property type="term" value="F:corrinoid adenosyltransferase activity"/>
    <property type="evidence" value="ECO:0007669"/>
    <property type="project" value="UniProtKB-EC"/>
</dbReference>
<gene>
    <name evidence="10" type="primary">cobO</name>
    <name evidence="10" type="ORF">PXH66_00875</name>
</gene>
<comment type="similarity">
    <text evidence="2">Belongs to the Cob(I)alamin adenosyltransferase family.</text>
</comment>
<keyword evidence="10" id="KW-0808">Transferase</keyword>
<dbReference type="EMBL" id="CP119075">
    <property type="protein sequence ID" value="WED65401.1"/>
    <property type="molecule type" value="Genomic_DNA"/>
</dbReference>
<sequence length="199" mass="21346">MSKTSAADEHREKMETMQHKMKAKMKAAQEKRGLIIVNTGNGKGKSTAAFGVLARTLAHGGKAMVVQFIKATADAAEKVLRGPQLTWHAVGGGFTWDTQDKAADIALCEKGWALAVSAMSDPELKLLVLDELNVVLSFNYLPLGAVSAALREKSPDLHVVITGRDAPDDLIELADLVSEIGELKHPFSRGVKAQAGLEF</sequence>
<evidence type="ECO:0000313" key="10">
    <source>
        <dbReference type="EMBL" id="WED65401.1"/>
    </source>
</evidence>
<dbReference type="Pfam" id="PF02572">
    <property type="entry name" value="CobA_CobO_BtuR"/>
    <property type="match status" value="1"/>
</dbReference>
<evidence type="ECO:0000256" key="3">
    <source>
        <dbReference type="ARBA" id="ARBA00012454"/>
    </source>
</evidence>
<evidence type="ECO:0000256" key="9">
    <source>
        <dbReference type="ARBA" id="ARBA00048692"/>
    </source>
</evidence>
<evidence type="ECO:0000256" key="6">
    <source>
        <dbReference type="ARBA" id="ARBA00033334"/>
    </source>
</evidence>
<dbReference type="AlphaFoldDB" id="A0AAE9ZW90"/>
<evidence type="ECO:0000256" key="7">
    <source>
        <dbReference type="ARBA" id="ARBA00033354"/>
    </source>
</evidence>
<dbReference type="CDD" id="cd00561">
    <property type="entry name" value="CobA_ACA"/>
    <property type="match status" value="1"/>
</dbReference>
<protein>
    <recommendedName>
        <fullName evidence="3">corrinoid adenosyltransferase</fullName>
        <ecNumber evidence="3">2.5.1.17</ecNumber>
    </recommendedName>
    <alternativeName>
        <fullName evidence="5">Cob(II)alamin adenosyltransferase</fullName>
    </alternativeName>
    <alternativeName>
        <fullName evidence="7">Cob(II)yrinic acid a,c-diamide adenosyltransferase</fullName>
    </alternativeName>
    <alternativeName>
        <fullName evidence="6">Cobinamide/cobalamin adenosyltransferase</fullName>
    </alternativeName>
</protein>
<evidence type="ECO:0000256" key="1">
    <source>
        <dbReference type="ARBA" id="ARBA00005121"/>
    </source>
</evidence>
<evidence type="ECO:0000256" key="5">
    <source>
        <dbReference type="ARBA" id="ARBA00031529"/>
    </source>
</evidence>
<dbReference type="InterPro" id="IPR003724">
    <property type="entry name" value="CblAdoTrfase_CobA"/>
</dbReference>
<evidence type="ECO:0000256" key="8">
    <source>
        <dbReference type="ARBA" id="ARBA00048555"/>
    </source>
</evidence>
<keyword evidence="11" id="KW-1185">Reference proteome</keyword>
<dbReference type="Gene3D" id="3.40.50.300">
    <property type="entry name" value="P-loop containing nucleotide triphosphate hydrolases"/>
    <property type="match status" value="1"/>
</dbReference>
<dbReference type="InterPro" id="IPR027417">
    <property type="entry name" value="P-loop_NTPase"/>
</dbReference>
<dbReference type="GO" id="GO:0009236">
    <property type="term" value="P:cobalamin biosynthetic process"/>
    <property type="evidence" value="ECO:0007669"/>
    <property type="project" value="InterPro"/>
</dbReference>
<dbReference type="KEGG" id="slom:PXH66_00875"/>
<dbReference type="PIRSF" id="PIRSF015617">
    <property type="entry name" value="Adensltrnsf_CobA"/>
    <property type="match status" value="1"/>
</dbReference>
<dbReference type="SUPFAM" id="SSF52540">
    <property type="entry name" value="P-loop containing nucleoside triphosphate hydrolases"/>
    <property type="match status" value="1"/>
</dbReference>
<evidence type="ECO:0000256" key="2">
    <source>
        <dbReference type="ARBA" id="ARBA00007487"/>
    </source>
</evidence>
<name>A0AAE9ZW90_9BACT</name>
<dbReference type="PANTHER" id="PTHR46638">
    <property type="entry name" value="CORRINOID ADENOSYLTRANSFERASE"/>
    <property type="match status" value="1"/>
</dbReference>
<evidence type="ECO:0000313" key="11">
    <source>
        <dbReference type="Proteomes" id="UP001218638"/>
    </source>
</evidence>
<dbReference type="NCBIfam" id="TIGR00708">
    <property type="entry name" value="cobA"/>
    <property type="match status" value="1"/>
</dbReference>
<dbReference type="GO" id="GO:0005524">
    <property type="term" value="F:ATP binding"/>
    <property type="evidence" value="ECO:0007669"/>
    <property type="project" value="InterPro"/>
</dbReference>
<proteinExistence type="inferred from homology"/>
<comment type="catalytic activity">
    <reaction evidence="8">
        <text>2 cob(II)yrinate a,c diamide + reduced [electron-transfer flavoprotein] + 2 ATP = 2 adenosylcob(III)yrinate a,c-diamide + 2 triphosphate + oxidized [electron-transfer flavoprotein] + 3 H(+)</text>
        <dbReference type="Rhea" id="RHEA:11528"/>
        <dbReference type="Rhea" id="RHEA-COMP:10685"/>
        <dbReference type="Rhea" id="RHEA-COMP:10686"/>
        <dbReference type="ChEBI" id="CHEBI:15378"/>
        <dbReference type="ChEBI" id="CHEBI:18036"/>
        <dbReference type="ChEBI" id="CHEBI:30616"/>
        <dbReference type="ChEBI" id="CHEBI:57692"/>
        <dbReference type="ChEBI" id="CHEBI:58307"/>
        <dbReference type="ChEBI" id="CHEBI:58503"/>
        <dbReference type="ChEBI" id="CHEBI:58537"/>
        <dbReference type="EC" id="2.5.1.17"/>
    </reaction>
</comment>
<reference evidence="10" key="1">
    <citation type="submission" date="2023-03" db="EMBL/GenBank/DDBJ databases">
        <title>Lomoglobus Profundus gen. nov., sp. nov., a novel member of the phylum Verrucomicrobia, isolated from deep-marine sediment of South China Sea.</title>
        <authorList>
            <person name="Ahmad T."/>
            <person name="Ishaq S.E."/>
            <person name="Wang F."/>
        </authorList>
    </citation>
    <scope>NUCLEOTIDE SEQUENCE</scope>
    <source>
        <strain evidence="10">LMO-M01</strain>
    </source>
</reference>
<dbReference type="NCBIfam" id="NF004637">
    <property type="entry name" value="PRK05986.1"/>
    <property type="match status" value="1"/>
</dbReference>